<proteinExistence type="predicted"/>
<dbReference type="SUPFAM" id="SSF81301">
    <property type="entry name" value="Nucleotidyltransferase"/>
    <property type="match status" value="1"/>
</dbReference>
<dbReference type="Gene3D" id="3.30.460.40">
    <property type="match status" value="1"/>
</dbReference>
<protein>
    <submittedName>
        <fullName evidence="1">Amino acid transporter</fullName>
    </submittedName>
</protein>
<evidence type="ECO:0000313" key="2">
    <source>
        <dbReference type="Proteomes" id="UP000614410"/>
    </source>
</evidence>
<comment type="caution">
    <text evidence="1">The sequence shown here is derived from an EMBL/GenBank/DDBJ whole genome shotgun (WGS) entry which is preliminary data.</text>
</comment>
<dbReference type="Pfam" id="PF10706">
    <property type="entry name" value="Aminoglyc_resit"/>
    <property type="match status" value="1"/>
</dbReference>
<dbReference type="InterPro" id="IPR043519">
    <property type="entry name" value="NT_sf"/>
</dbReference>
<name>A0A934N999_9BACT</name>
<dbReference type="InterPro" id="IPR019646">
    <property type="entry name" value="Aminoglyc_AdlTrfase"/>
</dbReference>
<dbReference type="AlphaFoldDB" id="A0A934N999"/>
<dbReference type="Proteomes" id="UP000614410">
    <property type="component" value="Unassembled WGS sequence"/>
</dbReference>
<gene>
    <name evidence="1" type="ORF">JF887_05205</name>
</gene>
<evidence type="ECO:0000313" key="1">
    <source>
        <dbReference type="EMBL" id="MBJ7608812.1"/>
    </source>
</evidence>
<reference evidence="1 2" key="1">
    <citation type="submission" date="2020-10" db="EMBL/GenBank/DDBJ databases">
        <title>Ca. Dormibacterota MAGs.</title>
        <authorList>
            <person name="Montgomery K."/>
        </authorList>
    </citation>
    <scope>NUCLEOTIDE SEQUENCE [LARGE SCALE GENOMIC DNA]</scope>
    <source>
        <strain evidence="1">Mitchell_Peninsula_5</strain>
    </source>
</reference>
<dbReference type="EMBL" id="JAEKNN010000025">
    <property type="protein sequence ID" value="MBJ7608812.1"/>
    <property type="molecule type" value="Genomic_DNA"/>
</dbReference>
<sequence length="203" mass="23099">MSFESFQAVYGRWRAMLPAQVGKLFAGCGFPWWIGGGWAVEAAGGRQRAHEDTDVVVLRRDLAEVRRQLGDYHLWQARDGFIKPLARADAIGEEISQLWLRRNASSPWELDLLLTPTDGDDWLYRRENSVRRPVGSIGFLGVDGLPYLRPEIVLLFKAKLHRGKDQADFDALLPQLSAEAREFLAASLHTTLPEHPWLVQLRR</sequence>
<accession>A0A934N999</accession>
<organism evidence="1 2">
    <name type="scientific">Candidatus Amunia macphersoniae</name>
    <dbReference type="NCBI Taxonomy" id="3127014"/>
    <lineage>
        <taxon>Bacteria</taxon>
        <taxon>Bacillati</taxon>
        <taxon>Candidatus Dormiibacterota</taxon>
        <taxon>Candidatus Dormibacteria</taxon>
        <taxon>Candidatus Aeolococcales</taxon>
        <taxon>Candidatus Aeolococcaceae</taxon>
        <taxon>Candidatus Amunia</taxon>
    </lineage>
</organism>